<evidence type="ECO:0000313" key="3">
    <source>
        <dbReference type="Proteomes" id="UP000004633"/>
    </source>
</evidence>
<keyword evidence="3" id="KW-1185">Reference proteome</keyword>
<dbReference type="EMBL" id="AECV01000041">
    <property type="protein sequence ID" value="EFW29050.1"/>
    <property type="molecule type" value="Genomic_DNA"/>
</dbReference>
<name>E7N409_9FIRM</name>
<reference evidence="2 3" key="1">
    <citation type="submission" date="2010-08" db="EMBL/GenBank/DDBJ databases">
        <authorList>
            <person name="Weinstock G."/>
            <person name="Sodergren E."/>
            <person name="Clifton S."/>
            <person name="Fulton L."/>
            <person name="Fulton B."/>
            <person name="Courtney L."/>
            <person name="Fronick C."/>
            <person name="Harrison M."/>
            <person name="Strong C."/>
            <person name="Farmer C."/>
            <person name="Delahaunty K."/>
            <person name="Markovic C."/>
            <person name="Hall O."/>
            <person name="Minx P."/>
            <person name="Tomlinson C."/>
            <person name="Mitreva M."/>
            <person name="Hou S."/>
            <person name="Chen J."/>
            <person name="Wollam A."/>
            <person name="Pepin K.H."/>
            <person name="Johnson M."/>
            <person name="Bhonagiri V."/>
            <person name="Zhang X."/>
            <person name="Suruliraj S."/>
            <person name="Warren W."/>
            <person name="Chinwalla A."/>
            <person name="Mardis E.R."/>
            <person name="Wilson R.K."/>
        </authorList>
    </citation>
    <scope>NUCLEOTIDE SEQUENCE [LARGE SCALE GENOMIC DNA]</scope>
    <source>
        <strain evidence="2 3">F0399</strain>
    </source>
</reference>
<comment type="caution">
    <text evidence="2">The sequence shown here is derived from an EMBL/GenBank/DDBJ whole genome shotgun (WGS) entry which is preliminary data.</text>
</comment>
<dbReference type="HOGENOM" id="CLU_122894_1_1_9"/>
<organism evidence="2 3">
    <name type="scientific">Selenomonas artemidis F0399</name>
    <dbReference type="NCBI Taxonomy" id="749551"/>
    <lineage>
        <taxon>Bacteria</taxon>
        <taxon>Bacillati</taxon>
        <taxon>Bacillota</taxon>
        <taxon>Negativicutes</taxon>
        <taxon>Selenomonadales</taxon>
        <taxon>Selenomonadaceae</taxon>
        <taxon>Selenomonas</taxon>
    </lineage>
</organism>
<dbReference type="RefSeq" id="WP_009350398.1">
    <property type="nucleotide sequence ID" value="NZ_GL638151.1"/>
</dbReference>
<dbReference type="Proteomes" id="UP000004633">
    <property type="component" value="Unassembled WGS sequence"/>
</dbReference>
<sequence>MDIKGKAIQLIKKYGTDDPFRIAAELNIKLVYAPLGGIYGNYMKYKRTKFILIDGDKTPERMLPFVCAHELGHGICTPDENTELLQAYSRGLDSRIERRANLFAVELLLNDDYLQENAECSIYTLGAMRGIPEDIIGLKER</sequence>
<dbReference type="AlphaFoldDB" id="E7N409"/>
<proteinExistence type="predicted"/>
<dbReference type="Pfam" id="PF06114">
    <property type="entry name" value="Peptidase_M78"/>
    <property type="match status" value="1"/>
</dbReference>
<accession>E7N409</accession>
<feature type="domain" description="IrrE N-terminal-like" evidence="1">
    <location>
        <begin position="24"/>
        <end position="124"/>
    </location>
</feature>
<evidence type="ECO:0000313" key="2">
    <source>
        <dbReference type="EMBL" id="EFW29050.1"/>
    </source>
</evidence>
<evidence type="ECO:0000259" key="1">
    <source>
        <dbReference type="Pfam" id="PF06114"/>
    </source>
</evidence>
<gene>
    <name evidence="2" type="ORF">HMPREF9555_01750</name>
</gene>
<dbReference type="InterPro" id="IPR010359">
    <property type="entry name" value="IrrE_HExxH"/>
</dbReference>
<dbReference type="STRING" id="749551.HMPREF9555_01750"/>
<protein>
    <submittedName>
        <fullName evidence="2">Putative toxin-antitoxin system, toxin component</fullName>
    </submittedName>
</protein>
<dbReference type="Gene3D" id="1.10.10.2910">
    <property type="match status" value="1"/>
</dbReference>